<comment type="cofactor">
    <cofactor evidence="4">
        <name>Zn(2+)</name>
        <dbReference type="ChEBI" id="CHEBI:29105"/>
    </cofactor>
    <text evidence="4">Binds 1 divalent metal cation per subunit.</text>
</comment>
<dbReference type="KEGG" id="mlv:CVS47_00149"/>
<dbReference type="InterPro" id="IPR051262">
    <property type="entry name" value="SMP-30/CGR1_Lactonase"/>
</dbReference>
<dbReference type="InterPro" id="IPR011042">
    <property type="entry name" value="6-blade_b-propeller_TolB-like"/>
</dbReference>
<dbReference type="Proteomes" id="UP000276888">
    <property type="component" value="Chromosome"/>
</dbReference>
<dbReference type="GO" id="GO:0004341">
    <property type="term" value="F:gluconolactonase activity"/>
    <property type="evidence" value="ECO:0007669"/>
    <property type="project" value="UniProtKB-EC"/>
</dbReference>
<dbReference type="EMBL" id="CP031423">
    <property type="protein sequence ID" value="AZS35557.1"/>
    <property type="molecule type" value="Genomic_DNA"/>
</dbReference>
<evidence type="ECO:0000259" key="5">
    <source>
        <dbReference type="Pfam" id="PF08450"/>
    </source>
</evidence>
<feature type="binding site" evidence="4">
    <location>
        <position position="167"/>
    </location>
    <ligand>
        <name>a divalent metal cation</name>
        <dbReference type="ChEBI" id="CHEBI:60240"/>
    </ligand>
</feature>
<dbReference type="PANTHER" id="PTHR47572:SF4">
    <property type="entry name" value="LACTONASE DRP35"/>
    <property type="match status" value="1"/>
</dbReference>
<dbReference type="InterPro" id="IPR005511">
    <property type="entry name" value="SMP-30"/>
</dbReference>
<dbReference type="PANTHER" id="PTHR47572">
    <property type="entry name" value="LIPOPROTEIN-RELATED"/>
    <property type="match status" value="1"/>
</dbReference>
<feature type="domain" description="SMP-30/Gluconolactonase/LRE-like region" evidence="5">
    <location>
        <begin position="21"/>
        <end position="281"/>
    </location>
</feature>
<organism evidence="6 7">
    <name type="scientific">Microbacterium lemovicicum</name>
    <dbReference type="NCBI Taxonomy" id="1072463"/>
    <lineage>
        <taxon>Bacteria</taxon>
        <taxon>Bacillati</taxon>
        <taxon>Actinomycetota</taxon>
        <taxon>Actinomycetes</taxon>
        <taxon>Micrococcales</taxon>
        <taxon>Microbacteriaceae</taxon>
        <taxon>Microbacterium</taxon>
    </lineage>
</organism>
<proteinExistence type="inferred from homology"/>
<comment type="similarity">
    <text evidence="1">Belongs to the SMP-30/CGR1 family.</text>
</comment>
<feature type="binding site" evidence="4">
    <location>
        <position position="23"/>
    </location>
    <ligand>
        <name>a divalent metal cation</name>
        <dbReference type="ChEBI" id="CHEBI:60240"/>
    </ligand>
</feature>
<name>A0A3Q9IVV9_9MICO</name>
<sequence>MTDPLLPDGTRIDRLATGGIWTEGPLWIPADRTVRWSDIPNDRILQWSAATGETSVHRQGVEFTNGRALDIDGSVIQCSHGHRRLERESPDGTVEAIVSHWNDARLNSPNDVAIAPDGSYWFTDPDYGIVQPNEGHPGAREYGGRFVFRWSPADGLTPVITDIDQPNGIAFSPDGRTVYVTDTAAGLDDGPGHWIRAYDVTGPAQHASTGAARGRTFAVIEVGLPDGIAVDEHGRVWSSAGDGVHVFEPDGTEIRFIPVPEVVSNVCFGGDDGTDLLLTATTSLYRLRTSTRAASRPTGSAN</sequence>
<dbReference type="Gene3D" id="2.120.10.30">
    <property type="entry name" value="TolB, C-terminal domain"/>
    <property type="match status" value="1"/>
</dbReference>
<dbReference type="SUPFAM" id="SSF63829">
    <property type="entry name" value="Calcium-dependent phosphotriesterase"/>
    <property type="match status" value="1"/>
</dbReference>
<keyword evidence="2 6" id="KW-0378">Hydrolase</keyword>
<dbReference type="RefSeq" id="WP_206502699.1">
    <property type="nucleotide sequence ID" value="NZ_CP031423.1"/>
</dbReference>
<keyword evidence="4" id="KW-0479">Metal-binding</keyword>
<protein>
    <submittedName>
        <fullName evidence="6">Gluconolactonase</fullName>
        <ecNumber evidence="6">3.1.1.17</ecNumber>
    </submittedName>
</protein>
<dbReference type="AlphaFoldDB" id="A0A3Q9IVV9"/>
<feature type="binding site" evidence="4">
    <location>
        <position position="110"/>
    </location>
    <ligand>
        <name>substrate</name>
    </ligand>
</feature>
<gene>
    <name evidence="6" type="primary">gnl</name>
    <name evidence="6" type="ORF">CVS47_00149</name>
</gene>
<evidence type="ECO:0000313" key="6">
    <source>
        <dbReference type="EMBL" id="AZS35557.1"/>
    </source>
</evidence>
<keyword evidence="4" id="KW-0862">Zinc</keyword>
<reference evidence="6 7" key="1">
    <citation type="submission" date="2018-08" db="EMBL/GenBank/DDBJ databases">
        <title>Microbacterium lemovicicum sp. nov., a bacterium isolated from a natural uranium-rich soil.</title>
        <authorList>
            <person name="ORTET P."/>
        </authorList>
    </citation>
    <scope>NUCLEOTIDE SEQUENCE [LARGE SCALE GENOMIC DNA]</scope>
    <source>
        <strain evidence="6 7">Viu22</strain>
    </source>
</reference>
<evidence type="ECO:0000256" key="1">
    <source>
        <dbReference type="ARBA" id="ARBA00008853"/>
    </source>
</evidence>
<dbReference type="EC" id="3.1.1.17" evidence="6"/>
<evidence type="ECO:0000256" key="3">
    <source>
        <dbReference type="PIRSR" id="PIRSR605511-1"/>
    </source>
</evidence>
<feature type="active site" description="Proton donor/acceptor" evidence="3">
    <location>
        <position position="226"/>
    </location>
</feature>
<dbReference type="GO" id="GO:0046872">
    <property type="term" value="F:metal ion binding"/>
    <property type="evidence" value="ECO:0007669"/>
    <property type="project" value="UniProtKB-KW"/>
</dbReference>
<evidence type="ECO:0000313" key="7">
    <source>
        <dbReference type="Proteomes" id="UP000276888"/>
    </source>
</evidence>
<dbReference type="Pfam" id="PF08450">
    <property type="entry name" value="SGL"/>
    <property type="match status" value="1"/>
</dbReference>
<dbReference type="PRINTS" id="PR01790">
    <property type="entry name" value="SMP30FAMILY"/>
</dbReference>
<dbReference type="InterPro" id="IPR013658">
    <property type="entry name" value="SGL"/>
</dbReference>
<keyword evidence="7" id="KW-1185">Reference proteome</keyword>
<evidence type="ECO:0000256" key="2">
    <source>
        <dbReference type="ARBA" id="ARBA00022801"/>
    </source>
</evidence>
<evidence type="ECO:0000256" key="4">
    <source>
        <dbReference type="PIRSR" id="PIRSR605511-2"/>
    </source>
</evidence>
<accession>A0A3Q9IVV9</accession>
<feature type="binding site" evidence="4">
    <location>
        <position position="226"/>
    </location>
    <ligand>
        <name>a divalent metal cation</name>
        <dbReference type="ChEBI" id="CHEBI:60240"/>
    </ligand>
</feature>